<dbReference type="RefSeq" id="WP_079207648.1">
    <property type="nucleotide sequence ID" value="NZ_CP011859.1"/>
</dbReference>
<proteinExistence type="predicted"/>
<reference evidence="3" key="2">
    <citation type="submission" date="2023-01" db="EMBL/GenBank/DDBJ databases">
        <title>Genome-based studies on antimicrobial resistance profiles of Riemerella anatipestifer in China, 1994 to 2021.</title>
        <authorList>
            <person name="Yang Z."/>
            <person name="Zhu D."/>
        </authorList>
    </citation>
    <scope>NUCLEOTIDE SEQUENCE</scope>
    <source>
        <strain evidence="3">RCAD1218</strain>
    </source>
</reference>
<evidence type="ECO:0000256" key="1">
    <source>
        <dbReference type="SAM" id="Phobius"/>
    </source>
</evidence>
<dbReference type="Proteomes" id="UP000189883">
    <property type="component" value="Chromosome"/>
</dbReference>
<feature type="transmembrane region" description="Helical" evidence="1">
    <location>
        <begin position="12"/>
        <end position="33"/>
    </location>
</feature>
<accession>A0A1S7DTT4</accession>
<reference evidence="2 4" key="1">
    <citation type="submission" date="2015-06" db="EMBL/GenBank/DDBJ databases">
        <title>R. anatipestifer strain HXb2 is the most virulent strain so far, and the genome sequence would help us uncover the pathogenesis.</title>
        <authorList>
            <person name="Hu Q."/>
            <person name="Qi J."/>
            <person name="Bo H."/>
            <person name="Liu G."/>
            <person name="Tao M."/>
            <person name="Ding Y."/>
            <person name="Xue Y."/>
        </authorList>
    </citation>
    <scope>NUCLEOTIDE SEQUENCE [LARGE SCALE GENOMIC DNA]</scope>
    <source>
        <strain evidence="2 4">HXb2</strain>
    </source>
</reference>
<keyword evidence="1" id="KW-0812">Transmembrane</keyword>
<evidence type="ECO:0008006" key="5">
    <source>
        <dbReference type="Google" id="ProtNLM"/>
    </source>
</evidence>
<evidence type="ECO:0000313" key="3">
    <source>
        <dbReference type="EMBL" id="MDY3513302.1"/>
    </source>
</evidence>
<name>A0A1S7DTT4_RIEAN</name>
<organism evidence="2 4">
    <name type="scientific">Riemerella anatipestifer</name>
    <name type="common">Moraxella anatipestifer</name>
    <dbReference type="NCBI Taxonomy" id="34085"/>
    <lineage>
        <taxon>Bacteria</taxon>
        <taxon>Pseudomonadati</taxon>
        <taxon>Bacteroidota</taxon>
        <taxon>Flavobacteriia</taxon>
        <taxon>Flavobacteriales</taxon>
        <taxon>Weeksellaceae</taxon>
        <taxon>Riemerella</taxon>
    </lineage>
</organism>
<feature type="transmembrane region" description="Helical" evidence="1">
    <location>
        <begin position="152"/>
        <end position="173"/>
    </location>
</feature>
<sequence>MTEIKNRKENIKLILIAFISSLILLFFATKWYFYELPDQNSIVEINDVFKEKIKTERGYKGKISLVIKLRRNPNINFKINSISWRTTDSRELIEENKIGDSITLYVKKSDYKSKILNPETNDSYVDVVEIRNNKTVYLSLSDYNRVHSVNNILGILFFSFFGVFMFILGLMGIRYHRKNFK</sequence>
<keyword evidence="1" id="KW-1133">Transmembrane helix</keyword>
<gene>
    <name evidence="2" type="ORF">AB406_1526</name>
    <name evidence="3" type="ORF">PG303_08755</name>
</gene>
<dbReference type="EMBL" id="JAQZHK010000007">
    <property type="protein sequence ID" value="MDY3513302.1"/>
    <property type="molecule type" value="Genomic_DNA"/>
</dbReference>
<dbReference type="Proteomes" id="UP001284033">
    <property type="component" value="Unassembled WGS sequence"/>
</dbReference>
<protein>
    <recommendedName>
        <fullName evidence="5">DUF3592 domain-containing protein</fullName>
    </recommendedName>
</protein>
<evidence type="ECO:0000313" key="4">
    <source>
        <dbReference type="Proteomes" id="UP000189883"/>
    </source>
</evidence>
<dbReference type="AlphaFoldDB" id="A0A1S7DTT4"/>
<keyword evidence="1" id="KW-0472">Membrane</keyword>
<dbReference type="EMBL" id="CP011859">
    <property type="protein sequence ID" value="AQY22471.1"/>
    <property type="molecule type" value="Genomic_DNA"/>
</dbReference>
<evidence type="ECO:0000313" key="2">
    <source>
        <dbReference type="EMBL" id="AQY22471.1"/>
    </source>
</evidence>